<dbReference type="InterPro" id="IPR023827">
    <property type="entry name" value="Peptidase_S8_Asp-AS"/>
</dbReference>
<feature type="domain" description="Peptidase S8/S53" evidence="9">
    <location>
        <begin position="209"/>
        <end position="471"/>
    </location>
</feature>
<dbReference type="InterPro" id="IPR022398">
    <property type="entry name" value="Peptidase_S8_His-AS"/>
</dbReference>
<gene>
    <name evidence="10" type="ORF">HNR71_002481</name>
    <name evidence="11" type="ORF">HPO96_30400</name>
</gene>
<accession>A0A7Y4L7G2</accession>
<evidence type="ECO:0000313" key="11">
    <source>
        <dbReference type="EMBL" id="NOL44566.1"/>
    </source>
</evidence>
<keyword evidence="2 6" id="KW-0645">Protease</keyword>
<dbReference type="PANTHER" id="PTHR43806:SF65">
    <property type="entry name" value="SERINE PROTEASE APRX"/>
    <property type="match status" value="1"/>
</dbReference>
<dbReference type="InterPro" id="IPR015500">
    <property type="entry name" value="Peptidase_S8_subtilisin-rel"/>
</dbReference>
<dbReference type="InterPro" id="IPR050131">
    <property type="entry name" value="Peptidase_S8_subtilisin-like"/>
</dbReference>
<protein>
    <submittedName>
        <fullName evidence="11">S8 family serine peptidase</fullName>
    </submittedName>
</protein>
<feature type="signal peptide" evidence="8">
    <location>
        <begin position="1"/>
        <end position="29"/>
    </location>
</feature>
<dbReference type="GO" id="GO:0006508">
    <property type="term" value="P:proteolysis"/>
    <property type="evidence" value="ECO:0007669"/>
    <property type="project" value="UniProtKB-KW"/>
</dbReference>
<dbReference type="CDD" id="cd07487">
    <property type="entry name" value="Peptidases_S8_1"/>
    <property type="match status" value="1"/>
</dbReference>
<dbReference type="Gene3D" id="3.40.50.200">
    <property type="entry name" value="Peptidase S8/S53 domain"/>
    <property type="match status" value="1"/>
</dbReference>
<dbReference type="Proteomes" id="UP000553957">
    <property type="component" value="Unassembled WGS sequence"/>
</dbReference>
<dbReference type="SUPFAM" id="SSF52743">
    <property type="entry name" value="Subtilisin-like"/>
    <property type="match status" value="1"/>
</dbReference>
<keyword evidence="3 6" id="KW-0378">Hydrolase</keyword>
<evidence type="ECO:0000256" key="5">
    <source>
        <dbReference type="PIRSR" id="PIRSR615500-1"/>
    </source>
</evidence>
<evidence type="ECO:0000256" key="8">
    <source>
        <dbReference type="SAM" id="SignalP"/>
    </source>
</evidence>
<dbReference type="InterPro" id="IPR023828">
    <property type="entry name" value="Peptidase_S8_Ser-AS"/>
</dbReference>
<feature type="active site" description="Charge relay system" evidence="5 6">
    <location>
        <position position="218"/>
    </location>
</feature>
<dbReference type="PANTHER" id="PTHR43806">
    <property type="entry name" value="PEPTIDASE S8"/>
    <property type="match status" value="1"/>
</dbReference>
<feature type="active site" description="Charge relay system" evidence="5 6">
    <location>
        <position position="249"/>
    </location>
</feature>
<dbReference type="InterPro" id="IPR000209">
    <property type="entry name" value="Peptidase_S8/S53_dom"/>
</dbReference>
<keyword evidence="12" id="KW-1185">Reference proteome</keyword>
<dbReference type="PRINTS" id="PR00723">
    <property type="entry name" value="SUBTILISIN"/>
</dbReference>
<organism evidence="11 12">
    <name type="scientific">Kribbella sandramycini</name>
    <dbReference type="NCBI Taxonomy" id="60450"/>
    <lineage>
        <taxon>Bacteria</taxon>
        <taxon>Bacillati</taxon>
        <taxon>Actinomycetota</taxon>
        <taxon>Actinomycetes</taxon>
        <taxon>Propionibacteriales</taxon>
        <taxon>Kribbellaceae</taxon>
        <taxon>Kribbella</taxon>
    </lineage>
</organism>
<dbReference type="Proteomes" id="UP000534306">
    <property type="component" value="Unassembled WGS sequence"/>
</dbReference>
<sequence>MGSAPRSRWLGVVAAVSIATFGLPAAAQAAPAPTPTRAGKLSGQVTLLTGDRVTLTEGRVAIDPGPGREQIRFTTRIVKDRVEVLPADVTKQLAAGRLDPQLFDVAALIKAGYDDRKSSSIPVIVTYNGKAKSRAAAAGATVTRQLPVVNGAALKVDKKNAAAFLADTTTARSAAGVQKVWLDGKRKVSLDESVPQIGAPAAWQAGYTGKGVSVAVLDSGIDTEHPDLATQVAAAQDFTGTGAGDRNGHGTHVASTIAGTAAASAGKYKGVAPEAKLYDGKVCDEYGDCALSSIIAGMEWAATEVKAKVVNLSLGGRDTPGIDPVEEAVNRLTEQTGTLFVIAAGNWGPDAGTVDTPGSADSALTVGSVNRQDQLSAFSGRGPRLGDGGLKPDVTAPGAGIVAAKASESKIGFPVGDRYLQLSGTSMATPHVAGAAAILAQQHPDWDAEALKGALMGAAKSIAGQTRFDQGAGRVDVAKAVQQQVGASPGSLFFGLVEYPHDDDKPITKPLSYRNSGKQPVTLQLDAALTAPDGKPAPAGSLELSTRSVTVPAGGTAVVQVTIDTNSDGPTGAYAGQVTATANGVAITTALGVNKQLEHYTITTDVVDPDGKQGTFESLMTYNVKTGESTDMFWPEPGPVQLRLPKGEYLLYSTQFIPNPEDPEALGRSFTMVQPRLDLTGDSTVTFDSRKAKKVTVAAPHAEAKIQRATVGYERKETPGAESSLTVMSQYHSYDAVYTGQVGPSAQPGAMTGFLAAGWVPPGPAGDFRNPPYVHNHFDTFPGGFPTGFDRALREQDFATIEVPIHQAGDRKTRVGAFGMAPGMRWTFGAQPEFDQGRTARLLVAGQGAVWMRQLEELDPADPSFAATILWSRHRPYQAGKTYREPMNAAAFTTAPVWAFRDRDVLNLLDHTLMDANGNKGETYRDTSSSRLLRNGKLIAESIYGDAYIDGLPPERATYTLESTMTRKSWSSFSTRTDRKWTFTSAATDRKALLPAVGIRYRPKVGVDNVAERTPVTVLPIALEAQRDGVLPKIRSVSTQISGNAGKTWSKATVTADGRGGYRATFVTPKGAAAVSLKTKIVDESGFVTEETTYEAYPLR</sequence>
<reference evidence="10 13" key="2">
    <citation type="submission" date="2020-08" db="EMBL/GenBank/DDBJ databases">
        <title>Sequencing the genomes of 1000 actinobacteria strains.</title>
        <authorList>
            <person name="Klenk H.-P."/>
        </authorList>
    </citation>
    <scope>NUCLEOTIDE SEQUENCE [LARGE SCALE GENOMIC DNA]</scope>
    <source>
        <strain evidence="10 13">DSM 15626</strain>
    </source>
</reference>
<evidence type="ECO:0000313" key="12">
    <source>
        <dbReference type="Proteomes" id="UP000534306"/>
    </source>
</evidence>
<comment type="similarity">
    <text evidence="1 6 7">Belongs to the peptidase S8 family.</text>
</comment>
<dbReference type="Pfam" id="PF00082">
    <property type="entry name" value="Peptidase_S8"/>
    <property type="match status" value="1"/>
</dbReference>
<proteinExistence type="inferred from homology"/>
<dbReference type="PROSITE" id="PS00138">
    <property type="entry name" value="SUBTILASE_SER"/>
    <property type="match status" value="1"/>
</dbReference>
<dbReference type="GO" id="GO:0004252">
    <property type="term" value="F:serine-type endopeptidase activity"/>
    <property type="evidence" value="ECO:0007669"/>
    <property type="project" value="UniProtKB-UniRule"/>
</dbReference>
<evidence type="ECO:0000256" key="4">
    <source>
        <dbReference type="ARBA" id="ARBA00022825"/>
    </source>
</evidence>
<dbReference type="PROSITE" id="PS00137">
    <property type="entry name" value="SUBTILASE_HIS"/>
    <property type="match status" value="1"/>
</dbReference>
<dbReference type="AlphaFoldDB" id="A0A7Y4L7G2"/>
<comment type="caution">
    <text evidence="11">The sequence shown here is derived from an EMBL/GenBank/DDBJ whole genome shotgun (WGS) entry which is preliminary data.</text>
</comment>
<keyword evidence="8" id="KW-0732">Signal</keyword>
<name>A0A7Y4L7G2_9ACTN</name>
<feature type="active site" description="Charge relay system" evidence="5 6">
    <location>
        <position position="426"/>
    </location>
</feature>
<evidence type="ECO:0000256" key="6">
    <source>
        <dbReference type="PROSITE-ProRule" id="PRU01240"/>
    </source>
</evidence>
<dbReference type="EMBL" id="JABJRC010000009">
    <property type="protein sequence ID" value="NOL44566.1"/>
    <property type="molecule type" value="Genomic_DNA"/>
</dbReference>
<keyword evidence="4 6" id="KW-0720">Serine protease</keyword>
<dbReference type="PROSITE" id="PS51892">
    <property type="entry name" value="SUBTILASE"/>
    <property type="match status" value="1"/>
</dbReference>
<feature type="chain" id="PRO_5044130815" evidence="8">
    <location>
        <begin position="30"/>
        <end position="1100"/>
    </location>
</feature>
<dbReference type="EMBL" id="JACHKF010000001">
    <property type="protein sequence ID" value="MBB6566844.1"/>
    <property type="molecule type" value="Genomic_DNA"/>
</dbReference>
<evidence type="ECO:0000256" key="3">
    <source>
        <dbReference type="ARBA" id="ARBA00022801"/>
    </source>
</evidence>
<evidence type="ECO:0000259" key="9">
    <source>
        <dbReference type="Pfam" id="PF00082"/>
    </source>
</evidence>
<dbReference type="InterPro" id="IPR036852">
    <property type="entry name" value="Peptidase_S8/S53_dom_sf"/>
</dbReference>
<evidence type="ECO:0000313" key="10">
    <source>
        <dbReference type="EMBL" id="MBB6566844.1"/>
    </source>
</evidence>
<reference evidence="11 12" key="1">
    <citation type="submission" date="2020-05" db="EMBL/GenBank/DDBJ databases">
        <title>Genome sequence of Kribbella sandramycini ATCC 39419.</title>
        <authorList>
            <person name="Maclea K.S."/>
            <person name="Fair J.L."/>
        </authorList>
    </citation>
    <scope>NUCLEOTIDE SEQUENCE [LARGE SCALE GENOMIC DNA]</scope>
    <source>
        <strain evidence="11 12">ATCC 39419</strain>
    </source>
</reference>
<dbReference type="PROSITE" id="PS00136">
    <property type="entry name" value="SUBTILASE_ASP"/>
    <property type="match status" value="1"/>
</dbReference>
<dbReference type="RefSeq" id="WP_171677823.1">
    <property type="nucleotide sequence ID" value="NZ_BAAAGT010000004.1"/>
</dbReference>
<evidence type="ECO:0000313" key="13">
    <source>
        <dbReference type="Proteomes" id="UP000553957"/>
    </source>
</evidence>
<evidence type="ECO:0000256" key="7">
    <source>
        <dbReference type="RuleBase" id="RU003355"/>
    </source>
</evidence>
<evidence type="ECO:0000256" key="1">
    <source>
        <dbReference type="ARBA" id="ARBA00011073"/>
    </source>
</evidence>
<evidence type="ECO:0000256" key="2">
    <source>
        <dbReference type="ARBA" id="ARBA00022670"/>
    </source>
</evidence>